<accession>A0A8J8T7A0</accession>
<evidence type="ECO:0000256" key="5">
    <source>
        <dbReference type="ARBA" id="ARBA00022777"/>
    </source>
</evidence>
<evidence type="ECO:0000313" key="10">
    <source>
        <dbReference type="Proteomes" id="UP000785679"/>
    </source>
</evidence>
<dbReference type="GO" id="GO:0005886">
    <property type="term" value="C:plasma membrane"/>
    <property type="evidence" value="ECO:0007669"/>
    <property type="project" value="TreeGrafter"/>
</dbReference>
<evidence type="ECO:0000256" key="7">
    <source>
        <dbReference type="SAM" id="Phobius"/>
    </source>
</evidence>
<feature type="transmembrane region" description="Helical" evidence="7">
    <location>
        <begin position="60"/>
        <end position="80"/>
    </location>
</feature>
<dbReference type="InterPro" id="IPR003661">
    <property type="entry name" value="HisK_dim/P_dom"/>
</dbReference>
<evidence type="ECO:0000256" key="6">
    <source>
        <dbReference type="SAM" id="MobiDB-lite"/>
    </source>
</evidence>
<dbReference type="SUPFAM" id="SSF47384">
    <property type="entry name" value="Homodimeric domain of signal transducing histidine kinase"/>
    <property type="match status" value="1"/>
</dbReference>
<feature type="transmembrane region" description="Helical" evidence="7">
    <location>
        <begin position="31"/>
        <end position="48"/>
    </location>
</feature>
<dbReference type="PANTHER" id="PTHR43047">
    <property type="entry name" value="TWO-COMPONENT HISTIDINE PROTEIN KINASE"/>
    <property type="match status" value="1"/>
</dbReference>
<sequence length="881" mass="100299">MSQERNFEVKGKENEIDPTFKNKRKKQVTSILRSLSIAGSIISVFAGLQHHLQRIPGSPFIRASFSGSCAVIAFILYLIITHGKDTSKIIETRAGFIMGFACIASCAEESIWQSPKEYRVSPILLTIVCLEEHFNILIGSSLIDKHRQRILMWTWYSLRNYFHYDKIPLQIYIHVAMVLFLQHLSAKVNKNYLDSIQQKTIEAQNAFKSTLDLIPHGVLIVEYSTKTISHLNKTIRSFLKSKAKSFAGVRPDDGQPLFDYDENQSEVSKLREFRLYEQLSSSSQESSESGLEIKDKEKVTLAAGKQFMTLYEYIQWATDLQGQEFIFKSKSPKRFLQVIAQNINNGQRAIIFCTDITRVKQVELQEQNMRATFFSSVAHELRTPLNSISPILIMVLDQVKKLDDRDKSEKITTYLNIVMNSSVHLQNVIEDALDISRIENNKFSLYFEEFDIRRVVDQVSDVMKFQFQQKGLEFKLEISPSVPTMILSDQKRFKQVLFNLLGNAQKFTFQGSITIKMEYSADSRTLETAVGDSGIGMSDQELQKLFRFFGTLSKSKDINRGGMGLGLTISKMIIRQLGGEIYVSSQQNVGSQFSFRIPIPKSPSTTNQTAERSKLLLIPPPQSEIVQKRALSLNQIQSSQSIKQNGIQTIIKQQTQKQYSQEIRNEVVIERRESNAELVTTEDTFQELQVAQISKYIGQGRFKKIASNIQRQYLKSGFIFLKPSQQREALEGADSGRQRVQPVRVGGAAQGGGPHFGNRHCTQRTDLPEQVRWTRHHFHGLADARARRVPGSRAAQRETPEGGDLAETHHHHRTLCNLREPVLLQSQSLQELQFSLVYGEACAVLNIERKDNGNQKLSAGEHLISHLNNSLIYNIFNYILL</sequence>
<dbReference type="AlphaFoldDB" id="A0A8J8T7A0"/>
<comment type="catalytic activity">
    <reaction evidence="1">
        <text>ATP + protein L-histidine = ADP + protein N-phospho-L-histidine.</text>
        <dbReference type="EC" id="2.7.13.3"/>
    </reaction>
</comment>
<dbReference type="SMART" id="SM00388">
    <property type="entry name" value="HisKA"/>
    <property type="match status" value="1"/>
</dbReference>
<dbReference type="PANTHER" id="PTHR43047:SF72">
    <property type="entry name" value="OSMOSENSING HISTIDINE PROTEIN KINASE SLN1"/>
    <property type="match status" value="1"/>
</dbReference>
<reference evidence="9" key="1">
    <citation type="submission" date="2019-06" db="EMBL/GenBank/DDBJ databases">
        <authorList>
            <person name="Zheng W."/>
        </authorList>
    </citation>
    <scope>NUCLEOTIDE SEQUENCE</scope>
    <source>
        <strain evidence="9">QDHG01</strain>
    </source>
</reference>
<dbReference type="OrthoDB" id="60033at2759"/>
<dbReference type="SMART" id="SM00387">
    <property type="entry name" value="HATPase_c"/>
    <property type="match status" value="1"/>
</dbReference>
<dbReference type="EMBL" id="RRYP01003146">
    <property type="protein sequence ID" value="TNV84096.1"/>
    <property type="molecule type" value="Genomic_DNA"/>
</dbReference>
<dbReference type="InterPro" id="IPR004358">
    <property type="entry name" value="Sig_transdc_His_kin-like_C"/>
</dbReference>
<dbReference type="InterPro" id="IPR036890">
    <property type="entry name" value="HATPase_C_sf"/>
</dbReference>
<dbReference type="PROSITE" id="PS50109">
    <property type="entry name" value="HIS_KIN"/>
    <property type="match status" value="1"/>
</dbReference>
<comment type="caution">
    <text evidence="9">The sequence shown here is derived from an EMBL/GenBank/DDBJ whole genome shotgun (WGS) entry which is preliminary data.</text>
</comment>
<evidence type="ECO:0000313" key="9">
    <source>
        <dbReference type="EMBL" id="TNV84096.1"/>
    </source>
</evidence>
<dbReference type="GO" id="GO:0000155">
    <property type="term" value="F:phosphorelay sensor kinase activity"/>
    <property type="evidence" value="ECO:0007669"/>
    <property type="project" value="InterPro"/>
</dbReference>
<protein>
    <recommendedName>
        <fullName evidence="2">histidine kinase</fullName>
        <ecNumber evidence="2">2.7.13.3</ecNumber>
    </recommendedName>
</protein>
<gene>
    <name evidence="9" type="ORF">FGO68_gene3573</name>
</gene>
<evidence type="ECO:0000259" key="8">
    <source>
        <dbReference type="PROSITE" id="PS50109"/>
    </source>
</evidence>
<feature type="region of interest" description="Disordered" evidence="6">
    <location>
        <begin position="782"/>
        <end position="811"/>
    </location>
</feature>
<dbReference type="SUPFAM" id="SSF55874">
    <property type="entry name" value="ATPase domain of HSP90 chaperone/DNA topoisomerase II/histidine kinase"/>
    <property type="match status" value="1"/>
</dbReference>
<keyword evidence="7" id="KW-0812">Transmembrane</keyword>
<feature type="transmembrane region" description="Helical" evidence="7">
    <location>
        <begin position="164"/>
        <end position="184"/>
    </location>
</feature>
<keyword evidence="3" id="KW-0597">Phosphoprotein</keyword>
<evidence type="ECO:0000256" key="3">
    <source>
        <dbReference type="ARBA" id="ARBA00022553"/>
    </source>
</evidence>
<keyword evidence="4" id="KW-0808">Transferase</keyword>
<dbReference type="Gene3D" id="3.30.565.10">
    <property type="entry name" value="Histidine kinase-like ATPase, C-terminal domain"/>
    <property type="match status" value="1"/>
</dbReference>
<dbReference type="InterPro" id="IPR005467">
    <property type="entry name" value="His_kinase_dom"/>
</dbReference>
<dbReference type="Pfam" id="PF02518">
    <property type="entry name" value="HATPase_c"/>
    <property type="match status" value="1"/>
</dbReference>
<dbReference type="FunFam" id="3.30.565.10:FF:000010">
    <property type="entry name" value="Sensor histidine kinase RcsC"/>
    <property type="match status" value="1"/>
</dbReference>
<dbReference type="InterPro" id="IPR003594">
    <property type="entry name" value="HATPase_dom"/>
</dbReference>
<evidence type="ECO:0000256" key="1">
    <source>
        <dbReference type="ARBA" id="ARBA00000085"/>
    </source>
</evidence>
<dbReference type="Proteomes" id="UP000785679">
    <property type="component" value="Unassembled WGS sequence"/>
</dbReference>
<proteinExistence type="predicted"/>
<dbReference type="CDD" id="cd00082">
    <property type="entry name" value="HisKA"/>
    <property type="match status" value="1"/>
</dbReference>
<dbReference type="Gene3D" id="1.10.287.130">
    <property type="match status" value="1"/>
</dbReference>
<keyword evidence="7" id="KW-1133">Transmembrane helix</keyword>
<keyword evidence="5" id="KW-0418">Kinase</keyword>
<organism evidence="9 10">
    <name type="scientific">Halteria grandinella</name>
    <dbReference type="NCBI Taxonomy" id="5974"/>
    <lineage>
        <taxon>Eukaryota</taxon>
        <taxon>Sar</taxon>
        <taxon>Alveolata</taxon>
        <taxon>Ciliophora</taxon>
        <taxon>Intramacronucleata</taxon>
        <taxon>Spirotrichea</taxon>
        <taxon>Stichotrichia</taxon>
        <taxon>Sporadotrichida</taxon>
        <taxon>Halteriidae</taxon>
        <taxon>Halteria</taxon>
    </lineage>
</organism>
<dbReference type="InterPro" id="IPR036097">
    <property type="entry name" value="HisK_dim/P_sf"/>
</dbReference>
<dbReference type="PRINTS" id="PR00344">
    <property type="entry name" value="BCTRLSENSOR"/>
</dbReference>
<feature type="domain" description="Histidine kinase" evidence="8">
    <location>
        <begin position="376"/>
        <end position="601"/>
    </location>
</feature>
<keyword evidence="10" id="KW-1185">Reference proteome</keyword>
<dbReference type="GO" id="GO:0009927">
    <property type="term" value="F:histidine phosphotransfer kinase activity"/>
    <property type="evidence" value="ECO:0007669"/>
    <property type="project" value="TreeGrafter"/>
</dbReference>
<keyword evidence="7" id="KW-0472">Membrane</keyword>
<dbReference type="EC" id="2.7.13.3" evidence="2"/>
<evidence type="ECO:0000256" key="4">
    <source>
        <dbReference type="ARBA" id="ARBA00022679"/>
    </source>
</evidence>
<dbReference type="Pfam" id="PF00512">
    <property type="entry name" value="HisKA"/>
    <property type="match status" value="1"/>
</dbReference>
<evidence type="ECO:0000256" key="2">
    <source>
        <dbReference type="ARBA" id="ARBA00012438"/>
    </source>
</evidence>
<name>A0A8J8T7A0_HALGN</name>